<feature type="transmembrane region" description="Helical" evidence="8">
    <location>
        <begin position="96"/>
        <end position="118"/>
    </location>
</feature>
<feature type="domain" description="ABC transmembrane type-1" evidence="9">
    <location>
        <begin position="59"/>
        <end position="268"/>
    </location>
</feature>
<accession>A0A2J6WFG5</accession>
<dbReference type="SUPFAM" id="SSF161098">
    <property type="entry name" value="MetI-like"/>
    <property type="match status" value="1"/>
</dbReference>
<comment type="caution">
    <text evidence="10">The sequence shown here is derived from an EMBL/GenBank/DDBJ whole genome shotgun (WGS) entry which is preliminary data.</text>
</comment>
<dbReference type="PANTHER" id="PTHR42929:SF1">
    <property type="entry name" value="INNER MEMBRANE ABC TRANSPORTER PERMEASE PROTEIN YDCU-RELATED"/>
    <property type="match status" value="1"/>
</dbReference>
<protein>
    <recommendedName>
        <fullName evidence="9">ABC transmembrane type-1 domain-containing protein</fullName>
    </recommendedName>
</protein>
<evidence type="ECO:0000313" key="10">
    <source>
        <dbReference type="EMBL" id="PMP68443.1"/>
    </source>
</evidence>
<evidence type="ECO:0000256" key="8">
    <source>
        <dbReference type="RuleBase" id="RU363032"/>
    </source>
</evidence>
<dbReference type="Gene3D" id="1.10.3720.10">
    <property type="entry name" value="MetI-like"/>
    <property type="match status" value="1"/>
</dbReference>
<dbReference type="Proteomes" id="UP000237040">
    <property type="component" value="Unassembled WGS sequence"/>
</dbReference>
<name>A0A2J6WFG5_9BACT</name>
<dbReference type="InterPro" id="IPR035906">
    <property type="entry name" value="MetI-like_sf"/>
</dbReference>
<keyword evidence="5 8" id="KW-0812">Transmembrane</keyword>
<dbReference type="AlphaFoldDB" id="A0A2J6WFG5"/>
<evidence type="ECO:0000256" key="7">
    <source>
        <dbReference type="ARBA" id="ARBA00023136"/>
    </source>
</evidence>
<proteinExistence type="inferred from homology"/>
<evidence type="ECO:0000256" key="4">
    <source>
        <dbReference type="ARBA" id="ARBA00022475"/>
    </source>
</evidence>
<evidence type="ECO:0000259" key="9">
    <source>
        <dbReference type="PROSITE" id="PS50928"/>
    </source>
</evidence>
<dbReference type="EMBL" id="PNIL01000019">
    <property type="protein sequence ID" value="PMP68443.1"/>
    <property type="molecule type" value="Genomic_DNA"/>
</dbReference>
<dbReference type="RefSeq" id="WP_416085417.1">
    <property type="nucleotide sequence ID" value="NZ_JBNAUB010000011.1"/>
</dbReference>
<dbReference type="GO" id="GO:0055085">
    <property type="term" value="P:transmembrane transport"/>
    <property type="evidence" value="ECO:0007669"/>
    <property type="project" value="InterPro"/>
</dbReference>
<comment type="subcellular location">
    <subcellularLocation>
        <location evidence="1 8">Cell membrane</location>
        <topology evidence="1 8">Multi-pass membrane protein</topology>
    </subcellularLocation>
</comment>
<evidence type="ECO:0000256" key="2">
    <source>
        <dbReference type="ARBA" id="ARBA00007069"/>
    </source>
</evidence>
<sequence>MKNIRRDFLLILPFFVFLGFFEIYPILNLFVKSFFSDKGSFTLQYYRNIFLLDQYRLAIRNSLLFSTSASLFGGILGTFVGYFISHLKRSTKNFLLSLYSLPLTLSGLVVAFAFIVLLGRNGVLNQIIRLLFHLPKDYYIDIYSWPGIVFVYGFFQIPLMTLTMAAVFENLDKSIVEASKNLGATTFQTWRYVIIPSLAPGFVSGLSIQFAGMLGAFGTVLALVGGEKNLLSIQIYFQTSESTYNLPQSAALSVALILIISVVLSILNLVERKLKPGG</sequence>
<evidence type="ECO:0000256" key="6">
    <source>
        <dbReference type="ARBA" id="ARBA00022989"/>
    </source>
</evidence>
<dbReference type="GO" id="GO:0005886">
    <property type="term" value="C:plasma membrane"/>
    <property type="evidence" value="ECO:0007669"/>
    <property type="project" value="UniProtKB-SubCell"/>
</dbReference>
<keyword evidence="6 8" id="KW-1133">Transmembrane helix</keyword>
<dbReference type="CDD" id="cd06261">
    <property type="entry name" value="TM_PBP2"/>
    <property type="match status" value="1"/>
</dbReference>
<dbReference type="PROSITE" id="PS50928">
    <property type="entry name" value="ABC_TM1"/>
    <property type="match status" value="1"/>
</dbReference>
<gene>
    <name evidence="10" type="ORF">C0189_01240</name>
</gene>
<dbReference type="InterPro" id="IPR000515">
    <property type="entry name" value="MetI-like"/>
</dbReference>
<feature type="transmembrane region" description="Helical" evidence="8">
    <location>
        <begin position="250"/>
        <end position="270"/>
    </location>
</feature>
<feature type="transmembrane region" description="Helical" evidence="8">
    <location>
        <begin position="7"/>
        <end position="27"/>
    </location>
</feature>
<keyword evidence="4" id="KW-1003">Cell membrane</keyword>
<evidence type="ECO:0000256" key="3">
    <source>
        <dbReference type="ARBA" id="ARBA00022448"/>
    </source>
</evidence>
<keyword evidence="7 8" id="KW-0472">Membrane</keyword>
<comment type="similarity">
    <text evidence="2">Belongs to the binding-protein-dependent transport system permease family. CysTW subfamily.</text>
</comment>
<keyword evidence="3 8" id="KW-0813">Transport</keyword>
<organism evidence="10 11">
    <name type="scientific">Caldisericum exile</name>
    <dbReference type="NCBI Taxonomy" id="693075"/>
    <lineage>
        <taxon>Bacteria</taxon>
        <taxon>Pseudomonadati</taxon>
        <taxon>Caldisericota/Cryosericota group</taxon>
        <taxon>Caldisericota</taxon>
        <taxon>Caldisericia</taxon>
        <taxon>Caldisericales</taxon>
        <taxon>Caldisericaceae</taxon>
        <taxon>Caldisericum</taxon>
    </lineage>
</organism>
<evidence type="ECO:0000313" key="11">
    <source>
        <dbReference type="Proteomes" id="UP000237040"/>
    </source>
</evidence>
<feature type="transmembrane region" description="Helical" evidence="8">
    <location>
        <begin position="63"/>
        <end position="84"/>
    </location>
</feature>
<evidence type="ECO:0000256" key="1">
    <source>
        <dbReference type="ARBA" id="ARBA00004651"/>
    </source>
</evidence>
<evidence type="ECO:0000256" key="5">
    <source>
        <dbReference type="ARBA" id="ARBA00022692"/>
    </source>
</evidence>
<dbReference type="Pfam" id="PF00528">
    <property type="entry name" value="BPD_transp_1"/>
    <property type="match status" value="1"/>
</dbReference>
<reference evidence="10 11" key="1">
    <citation type="submission" date="2018-01" db="EMBL/GenBank/DDBJ databases">
        <title>Metagenomic assembled genomes from two thermal pools in the Uzon Caldera, Kamchatka, Russia.</title>
        <authorList>
            <person name="Wilkins L."/>
            <person name="Ettinger C."/>
        </authorList>
    </citation>
    <scope>NUCLEOTIDE SEQUENCE [LARGE SCALE GENOMIC DNA]</scope>
    <source>
        <strain evidence="10">ZAV-07</strain>
    </source>
</reference>
<dbReference type="PANTHER" id="PTHR42929">
    <property type="entry name" value="INNER MEMBRANE ABC TRANSPORTER PERMEASE PROTEIN YDCU-RELATED-RELATED"/>
    <property type="match status" value="1"/>
</dbReference>